<proteinExistence type="predicted"/>
<dbReference type="AlphaFoldDB" id="A0A699H9B9"/>
<dbReference type="GO" id="GO:0016301">
    <property type="term" value="F:kinase activity"/>
    <property type="evidence" value="ECO:0007669"/>
    <property type="project" value="UniProtKB-KW"/>
</dbReference>
<reference evidence="3" key="1">
    <citation type="journal article" date="2019" name="Sci. Rep.">
        <title>Draft genome of Tanacetum cinerariifolium, the natural source of mosquito coil.</title>
        <authorList>
            <person name="Yamashiro T."/>
            <person name="Shiraishi A."/>
            <person name="Satake H."/>
            <person name="Nakayama K."/>
        </authorList>
    </citation>
    <scope>NUCLEOTIDE SEQUENCE</scope>
</reference>
<dbReference type="EMBL" id="BKCJ010122934">
    <property type="protein sequence ID" value="GEX67661.1"/>
    <property type="molecule type" value="Genomic_DNA"/>
</dbReference>
<organism evidence="3">
    <name type="scientific">Tanacetum cinerariifolium</name>
    <name type="common">Dalmatian daisy</name>
    <name type="synonym">Chrysanthemum cinerariifolium</name>
    <dbReference type="NCBI Taxonomy" id="118510"/>
    <lineage>
        <taxon>Eukaryota</taxon>
        <taxon>Viridiplantae</taxon>
        <taxon>Streptophyta</taxon>
        <taxon>Embryophyta</taxon>
        <taxon>Tracheophyta</taxon>
        <taxon>Spermatophyta</taxon>
        <taxon>Magnoliopsida</taxon>
        <taxon>eudicotyledons</taxon>
        <taxon>Gunneridae</taxon>
        <taxon>Pentapetalae</taxon>
        <taxon>asterids</taxon>
        <taxon>campanulids</taxon>
        <taxon>Asterales</taxon>
        <taxon>Asteraceae</taxon>
        <taxon>Asteroideae</taxon>
        <taxon>Anthemideae</taxon>
        <taxon>Anthemidinae</taxon>
        <taxon>Tanacetum</taxon>
    </lineage>
</organism>
<sequence>MTNATTPPPPPILTLVEKLYAVTNINNVVPVKLNIDELNYSSWCYFFKIHHDNFGVLKHTEGRLIKINPKTAKDAWEQVEKIFLDNKRRRTIALKGELRVIQMGDLTADAYFRKIESIVTLLNDLGSSMTDDDVVTYAINGLSEKYAQLATIIAHKDPFPNLDTMRSMVITEEMRLNSCSQPVSINANSQVLLTKTPHANRNQDSRTSRDTRTNTPQAFNTMTLQEPNAKWNVDTGASSHLNSSSTNLSNVFNSCIYPFVFVGDGKSIPITNTGHSTLTTPHRTLHLNNVLTTPKIIKKLIFVCQYVRDNKCTIEFDLCEGLLDPPCPPQM</sequence>
<dbReference type="Pfam" id="PF14223">
    <property type="entry name" value="Retrotran_gag_2"/>
    <property type="match status" value="1"/>
</dbReference>
<feature type="domain" description="Retrovirus-related Pol polyprotein from transposon TNT 1-94-like beta-barrel" evidence="2">
    <location>
        <begin position="231"/>
        <end position="307"/>
    </location>
</feature>
<comment type="caution">
    <text evidence="3">The sequence shown here is derived from an EMBL/GenBank/DDBJ whole genome shotgun (WGS) entry which is preliminary data.</text>
</comment>
<name>A0A699H9B9_TANCI</name>
<evidence type="ECO:0000313" key="3">
    <source>
        <dbReference type="EMBL" id="GEX67661.1"/>
    </source>
</evidence>
<accession>A0A699H9B9</accession>
<dbReference type="PANTHER" id="PTHR47481:SF41">
    <property type="entry name" value="COPIA-LIKE POLYPROTEIN_RETROTRANSPOSON"/>
    <property type="match status" value="1"/>
</dbReference>
<gene>
    <name evidence="3" type="ORF">Tci_339636</name>
</gene>
<feature type="region of interest" description="Disordered" evidence="1">
    <location>
        <begin position="195"/>
        <end position="215"/>
    </location>
</feature>
<keyword evidence="3" id="KW-0418">Kinase</keyword>
<evidence type="ECO:0000259" key="2">
    <source>
        <dbReference type="Pfam" id="PF22936"/>
    </source>
</evidence>
<feature type="compositionally biased region" description="Basic and acidic residues" evidence="1">
    <location>
        <begin position="201"/>
        <end position="212"/>
    </location>
</feature>
<dbReference type="Pfam" id="PF22936">
    <property type="entry name" value="Pol_BBD"/>
    <property type="match status" value="1"/>
</dbReference>
<protein>
    <submittedName>
        <fullName evidence="3">Hybrid signal transduction histidine kinase M</fullName>
    </submittedName>
</protein>
<dbReference type="InterPro" id="IPR054722">
    <property type="entry name" value="PolX-like_BBD"/>
</dbReference>
<dbReference type="PANTHER" id="PTHR47481">
    <property type="match status" value="1"/>
</dbReference>
<keyword evidence="3" id="KW-0808">Transferase</keyword>
<evidence type="ECO:0000256" key="1">
    <source>
        <dbReference type="SAM" id="MobiDB-lite"/>
    </source>
</evidence>